<gene>
    <name evidence="4" type="ORF">U0035_03705</name>
</gene>
<dbReference type="InterPro" id="IPR012373">
    <property type="entry name" value="Ferrdict_sens_TM"/>
</dbReference>
<dbReference type="Pfam" id="PF04773">
    <property type="entry name" value="FecR"/>
    <property type="match status" value="1"/>
</dbReference>
<reference evidence="4 5" key="1">
    <citation type="submission" date="2023-12" db="EMBL/GenBank/DDBJ databases">
        <title>Genome sequencing and assembly of bacterial species from a model synthetic community.</title>
        <authorList>
            <person name="Hogle S.L."/>
        </authorList>
    </citation>
    <scope>NUCLEOTIDE SEQUENCE [LARGE SCALE GENOMIC DNA]</scope>
    <source>
        <strain evidence="4 5">HAMBI_3031</strain>
    </source>
</reference>
<name>A0ABZ0WAU0_9BACT</name>
<keyword evidence="1" id="KW-0472">Membrane</keyword>
<dbReference type="Proteomes" id="UP001325680">
    <property type="component" value="Chromosome"/>
</dbReference>
<evidence type="ECO:0000256" key="1">
    <source>
        <dbReference type="SAM" id="Phobius"/>
    </source>
</evidence>
<dbReference type="PIRSF" id="PIRSF018266">
    <property type="entry name" value="FecR"/>
    <property type="match status" value="1"/>
</dbReference>
<evidence type="ECO:0000259" key="3">
    <source>
        <dbReference type="Pfam" id="PF16344"/>
    </source>
</evidence>
<dbReference type="PANTHER" id="PTHR30273">
    <property type="entry name" value="PERIPLASMIC SIGNAL SENSOR AND SIGMA FACTOR ACTIVATOR FECR-RELATED"/>
    <property type="match status" value="1"/>
</dbReference>
<evidence type="ECO:0000313" key="4">
    <source>
        <dbReference type="EMBL" id="WQD39255.1"/>
    </source>
</evidence>
<feature type="transmembrane region" description="Helical" evidence="1">
    <location>
        <begin position="99"/>
        <end position="117"/>
    </location>
</feature>
<keyword evidence="1" id="KW-0812">Transmembrane</keyword>
<accession>A0ABZ0WAU0</accession>
<sequence>MKKELQDKIYGLIALKMAGSADFEQLQELEQLLKLYPEFKQLDDVLGHFPRIDESVTKDITDQAFATQYVKMLYAQQEHQVAPLVSQGPATRLKRSKRVFLKPAAIAASIILLFTFFKADFFSDEQASLSEKPATQKDTVTSGKSKLTLPDGTLVYLNANSHLEYGQDFNTAARDVILTGEAYFDVAHNPRKPFIVHTSKATIRVLGTRFNVKNYADATWEATLLQGKIEMYLNNKPKNKLTLEPSQKVSVSALEEQSGSHLGDFKISVTKIKPLKDDIAETAWMENKLVFVDQPLQEIAKELEREFGVTVHFKSDKSGNNRYTGAFKNDDLQQILEILDLSNPIDYELKENQLIIQ</sequence>
<dbReference type="InterPro" id="IPR006860">
    <property type="entry name" value="FecR"/>
</dbReference>
<protein>
    <submittedName>
        <fullName evidence="4">FecR domain-containing protein</fullName>
    </submittedName>
</protein>
<dbReference type="Gene3D" id="2.60.120.1440">
    <property type="match status" value="1"/>
</dbReference>
<feature type="domain" description="FecR protein" evidence="2">
    <location>
        <begin position="139"/>
        <end position="230"/>
    </location>
</feature>
<proteinExistence type="predicted"/>
<keyword evidence="5" id="KW-1185">Reference proteome</keyword>
<dbReference type="RefSeq" id="WP_114792792.1">
    <property type="nucleotide sequence ID" value="NZ_CP139960.1"/>
</dbReference>
<dbReference type="Pfam" id="PF16344">
    <property type="entry name" value="FecR_C"/>
    <property type="match status" value="1"/>
</dbReference>
<evidence type="ECO:0000259" key="2">
    <source>
        <dbReference type="Pfam" id="PF04773"/>
    </source>
</evidence>
<evidence type="ECO:0000313" key="5">
    <source>
        <dbReference type="Proteomes" id="UP001325680"/>
    </source>
</evidence>
<feature type="domain" description="Protein FecR C-terminal" evidence="3">
    <location>
        <begin position="288"/>
        <end position="356"/>
    </location>
</feature>
<dbReference type="InterPro" id="IPR032508">
    <property type="entry name" value="FecR_C"/>
</dbReference>
<organism evidence="4 5">
    <name type="scientific">Niabella yanshanensis</name>
    <dbReference type="NCBI Taxonomy" id="577386"/>
    <lineage>
        <taxon>Bacteria</taxon>
        <taxon>Pseudomonadati</taxon>
        <taxon>Bacteroidota</taxon>
        <taxon>Chitinophagia</taxon>
        <taxon>Chitinophagales</taxon>
        <taxon>Chitinophagaceae</taxon>
        <taxon>Niabella</taxon>
    </lineage>
</organism>
<keyword evidence="1" id="KW-1133">Transmembrane helix</keyword>
<dbReference type="Gene3D" id="3.55.50.30">
    <property type="match status" value="1"/>
</dbReference>
<dbReference type="PANTHER" id="PTHR30273:SF2">
    <property type="entry name" value="PROTEIN FECR"/>
    <property type="match status" value="1"/>
</dbReference>
<dbReference type="EMBL" id="CP139960">
    <property type="protein sequence ID" value="WQD39255.1"/>
    <property type="molecule type" value="Genomic_DNA"/>
</dbReference>